<dbReference type="PROSITE" id="PS50217">
    <property type="entry name" value="BZIP"/>
    <property type="match status" value="1"/>
</dbReference>
<dbReference type="GeneID" id="116210849"/>
<evidence type="ECO:0000259" key="5">
    <source>
        <dbReference type="PROSITE" id="PS50217"/>
    </source>
</evidence>
<dbReference type="CDD" id="cd14707">
    <property type="entry name" value="bZIP_plant_BZIP46"/>
    <property type="match status" value="1"/>
</dbReference>
<evidence type="ECO:0000256" key="4">
    <source>
        <dbReference type="SAM" id="MobiDB-lite"/>
    </source>
</evidence>
<reference evidence="8" key="1">
    <citation type="journal article" date="2017" name="Plant J.">
        <title>The pomegranate (Punica granatum L.) genome and the genomics of punicalagin biosynthesis.</title>
        <authorList>
            <person name="Qin G."/>
            <person name="Xu C."/>
            <person name="Ming R."/>
            <person name="Tang H."/>
            <person name="Guyot R."/>
            <person name="Kramer E.M."/>
            <person name="Hu Y."/>
            <person name="Yi X."/>
            <person name="Qi Y."/>
            <person name="Xu X."/>
            <person name="Gao Z."/>
            <person name="Pan H."/>
            <person name="Jian J."/>
            <person name="Tian Y."/>
            <person name="Yue Z."/>
            <person name="Xu Y."/>
        </authorList>
    </citation>
    <scope>NUCLEOTIDE SEQUENCE [LARGE SCALE GENOMIC DNA]</scope>
    <source>
        <strain evidence="8">cv. Dabenzi</strain>
    </source>
</reference>
<dbReference type="AlphaFoldDB" id="A0A218WA49"/>
<comment type="subcellular location">
    <subcellularLocation>
        <location evidence="1">Nucleus</location>
    </subcellularLocation>
</comment>
<evidence type="ECO:0000313" key="9">
    <source>
        <dbReference type="Proteomes" id="UP000233551"/>
    </source>
</evidence>
<dbReference type="InterPro" id="IPR046347">
    <property type="entry name" value="bZIP_sf"/>
</dbReference>
<feature type="domain" description="BZIP" evidence="5">
    <location>
        <begin position="194"/>
        <end position="239"/>
    </location>
</feature>
<sequence>MGIQTTGSQNNGLEGHLQPPLTRQSSRCSLALEEFRDKFWGSGKPLASMNPDELLKTVWSTKANQFTGMDKSGDACPSSSSAHRQSSSSLARAMSAKTVDELWKEIGQRRGSDGGDQKLGEMTLEDFLVRAGLSGETSRSPSMELELSAEEGSPLDFTPQIGLSSAPSIGSLSDVTTTITRRKRGDPEAYEKAIERRLRRKIKNRESAARSRARKQAYQNELVSKVSHLEEENIRLKKEKEFDVRFPCESSASSKYQLRRTSSASL</sequence>
<dbReference type="OrthoDB" id="644067at2759"/>
<keyword evidence="9" id="KW-1185">Reference proteome</keyword>
<proteinExistence type="predicted"/>
<dbReference type="EMBL" id="PGOL01000277">
    <property type="protein sequence ID" value="PKI73283.1"/>
    <property type="molecule type" value="Genomic_DNA"/>
</dbReference>
<dbReference type="Proteomes" id="UP000197138">
    <property type="component" value="Unassembled WGS sequence"/>
</dbReference>
<feature type="compositionally biased region" description="Polar residues" evidence="4">
    <location>
        <begin position="1"/>
        <end position="12"/>
    </location>
</feature>
<accession>A0A218WA49</accession>
<evidence type="ECO:0000256" key="1">
    <source>
        <dbReference type="ARBA" id="ARBA00004123"/>
    </source>
</evidence>
<evidence type="ECO:0000313" key="7">
    <source>
        <dbReference type="EMBL" id="PKI73283.1"/>
    </source>
</evidence>
<protein>
    <recommendedName>
        <fullName evidence="5">BZIP domain-containing protein</fullName>
    </recommendedName>
</protein>
<evidence type="ECO:0000256" key="2">
    <source>
        <dbReference type="ARBA" id="ARBA00023125"/>
    </source>
</evidence>
<dbReference type="PANTHER" id="PTHR22952">
    <property type="entry name" value="CAMP-RESPONSE ELEMENT BINDING PROTEIN-RELATED"/>
    <property type="match status" value="1"/>
</dbReference>
<dbReference type="Gene3D" id="1.20.5.170">
    <property type="match status" value="1"/>
</dbReference>
<dbReference type="SUPFAM" id="SSF57959">
    <property type="entry name" value="Leucine zipper domain"/>
    <property type="match status" value="1"/>
</dbReference>
<gene>
    <name evidence="6" type="ORF">CDL15_Pgr025278</name>
    <name evidence="7" type="ORF">CRG98_006221</name>
</gene>
<dbReference type="PANTHER" id="PTHR22952:SF390">
    <property type="entry name" value="ABSCISIC ACID-INSENSITIVE 5-LIKE PROTEIN 2"/>
    <property type="match status" value="1"/>
</dbReference>
<reference evidence="6" key="2">
    <citation type="submission" date="2017-06" db="EMBL/GenBank/DDBJ databases">
        <title>The pomegranate genome and the genomics of punicalagin biosynthesis.</title>
        <authorList>
            <person name="Xu C."/>
        </authorList>
    </citation>
    <scope>NUCLEOTIDE SEQUENCE [LARGE SCALE GENOMIC DNA]</scope>
    <source>
        <tissue evidence="6">Fresh leaf</tissue>
    </source>
</reference>
<dbReference type="GO" id="GO:0005634">
    <property type="term" value="C:nucleus"/>
    <property type="evidence" value="ECO:0007669"/>
    <property type="project" value="UniProtKB-SubCell"/>
</dbReference>
<feature type="region of interest" description="Disordered" evidence="4">
    <location>
        <begin position="69"/>
        <end position="93"/>
    </location>
</feature>
<dbReference type="EMBL" id="MTKT01004939">
    <property type="protein sequence ID" value="OWM69091.1"/>
    <property type="molecule type" value="Genomic_DNA"/>
</dbReference>
<comment type="caution">
    <text evidence="6">The sequence shown here is derived from an EMBL/GenBank/DDBJ whole genome shotgun (WGS) entry which is preliminary data.</text>
</comment>
<feature type="region of interest" description="Disordered" evidence="4">
    <location>
        <begin position="135"/>
        <end position="188"/>
    </location>
</feature>
<dbReference type="PROSITE" id="PS00036">
    <property type="entry name" value="BZIP_BASIC"/>
    <property type="match status" value="1"/>
</dbReference>
<feature type="compositionally biased region" description="Low complexity" evidence="4">
    <location>
        <begin position="78"/>
        <end position="89"/>
    </location>
</feature>
<dbReference type="GO" id="GO:0045893">
    <property type="term" value="P:positive regulation of DNA-templated transcription"/>
    <property type="evidence" value="ECO:0007669"/>
    <property type="project" value="InterPro"/>
</dbReference>
<dbReference type="InterPro" id="IPR004827">
    <property type="entry name" value="bZIP"/>
</dbReference>
<dbReference type="FunFam" id="1.20.5.170:FF:000036">
    <property type="entry name" value="ABSCISIC ACID-INSENSITIVE 5-like protein 2"/>
    <property type="match status" value="1"/>
</dbReference>
<organism evidence="6 8">
    <name type="scientific">Punica granatum</name>
    <name type="common">Pomegranate</name>
    <dbReference type="NCBI Taxonomy" id="22663"/>
    <lineage>
        <taxon>Eukaryota</taxon>
        <taxon>Viridiplantae</taxon>
        <taxon>Streptophyta</taxon>
        <taxon>Embryophyta</taxon>
        <taxon>Tracheophyta</taxon>
        <taxon>Spermatophyta</taxon>
        <taxon>Magnoliopsida</taxon>
        <taxon>eudicotyledons</taxon>
        <taxon>Gunneridae</taxon>
        <taxon>Pentapetalae</taxon>
        <taxon>rosids</taxon>
        <taxon>malvids</taxon>
        <taxon>Myrtales</taxon>
        <taxon>Lythraceae</taxon>
        <taxon>Punica</taxon>
    </lineage>
</organism>
<evidence type="ECO:0000313" key="6">
    <source>
        <dbReference type="EMBL" id="OWM69091.1"/>
    </source>
</evidence>
<dbReference type="GO" id="GO:0003700">
    <property type="term" value="F:DNA-binding transcription factor activity"/>
    <property type="evidence" value="ECO:0007669"/>
    <property type="project" value="InterPro"/>
</dbReference>
<evidence type="ECO:0000256" key="3">
    <source>
        <dbReference type="ARBA" id="ARBA00023242"/>
    </source>
</evidence>
<keyword evidence="3" id="KW-0539">Nucleus</keyword>
<feature type="compositionally biased region" description="Polar residues" evidence="4">
    <location>
        <begin position="161"/>
        <end position="179"/>
    </location>
</feature>
<dbReference type="Pfam" id="PF00170">
    <property type="entry name" value="bZIP_1"/>
    <property type="match status" value="1"/>
</dbReference>
<feature type="region of interest" description="Disordered" evidence="4">
    <location>
        <begin position="1"/>
        <end position="25"/>
    </location>
</feature>
<evidence type="ECO:0000313" key="8">
    <source>
        <dbReference type="Proteomes" id="UP000197138"/>
    </source>
</evidence>
<keyword evidence="2" id="KW-0238">DNA-binding</keyword>
<name>A0A218WA49_PUNGR</name>
<dbReference type="Proteomes" id="UP000233551">
    <property type="component" value="Unassembled WGS sequence"/>
</dbReference>
<dbReference type="STRING" id="22663.A0A218WA49"/>
<reference evidence="7 9" key="3">
    <citation type="submission" date="2017-11" db="EMBL/GenBank/DDBJ databases">
        <title>De-novo sequencing of pomegranate (Punica granatum L.) genome.</title>
        <authorList>
            <person name="Akparov Z."/>
            <person name="Amiraslanov A."/>
            <person name="Hajiyeva S."/>
            <person name="Abbasov M."/>
            <person name="Kaur K."/>
            <person name="Hamwieh A."/>
            <person name="Solovyev V."/>
            <person name="Salamov A."/>
            <person name="Braich B."/>
            <person name="Kosarev P."/>
            <person name="Mahmoud A."/>
            <person name="Hajiyev E."/>
            <person name="Babayeva S."/>
            <person name="Izzatullayeva V."/>
            <person name="Mammadov A."/>
            <person name="Mammadov A."/>
            <person name="Sharifova S."/>
            <person name="Ojaghi J."/>
            <person name="Eynullazada K."/>
            <person name="Bayramov B."/>
            <person name="Abdulazimova A."/>
            <person name="Shahmuradov I."/>
        </authorList>
    </citation>
    <scope>NUCLEOTIDE SEQUENCE [LARGE SCALE GENOMIC DNA]</scope>
    <source>
        <strain evidence="7">AG2017</strain>
        <strain evidence="9">cv. AG2017</strain>
        <tissue evidence="7">Leaf</tissue>
    </source>
</reference>
<dbReference type="InterPro" id="IPR043452">
    <property type="entry name" value="BZIP46-like"/>
</dbReference>
<dbReference type="GO" id="GO:0003677">
    <property type="term" value="F:DNA binding"/>
    <property type="evidence" value="ECO:0007669"/>
    <property type="project" value="UniProtKB-KW"/>
</dbReference>
<dbReference type="SMART" id="SM00338">
    <property type="entry name" value="BRLZ"/>
    <property type="match status" value="1"/>
</dbReference>